<gene>
    <name evidence="1" type="ORF">J437_LFUL006561</name>
</gene>
<reference evidence="1" key="2">
    <citation type="submission" date="2017-10" db="EMBL/GenBank/DDBJ databases">
        <title>Ladona fulva Genome sequencing and assembly.</title>
        <authorList>
            <person name="Murali S."/>
            <person name="Richards S."/>
            <person name="Bandaranaike D."/>
            <person name="Bellair M."/>
            <person name="Blankenburg K."/>
            <person name="Chao H."/>
            <person name="Dinh H."/>
            <person name="Doddapaneni H."/>
            <person name="Dugan-Rocha S."/>
            <person name="Elkadiri S."/>
            <person name="Gnanaolivu R."/>
            <person name="Hernandez B."/>
            <person name="Skinner E."/>
            <person name="Javaid M."/>
            <person name="Lee S."/>
            <person name="Li M."/>
            <person name="Ming W."/>
            <person name="Munidasa M."/>
            <person name="Muniz J."/>
            <person name="Nguyen L."/>
            <person name="Hughes D."/>
            <person name="Osuji N."/>
            <person name="Pu L.-L."/>
            <person name="Puazo M."/>
            <person name="Qu C."/>
            <person name="Quiroz J."/>
            <person name="Raj R."/>
            <person name="Weissenberger G."/>
            <person name="Xin Y."/>
            <person name="Zou X."/>
            <person name="Han Y."/>
            <person name="Worley K."/>
            <person name="Muzny D."/>
            <person name="Gibbs R."/>
        </authorList>
    </citation>
    <scope>NUCLEOTIDE SEQUENCE</scope>
    <source>
        <strain evidence="1">Sampled in the wild</strain>
    </source>
</reference>
<dbReference type="Proteomes" id="UP000792457">
    <property type="component" value="Unassembled WGS sequence"/>
</dbReference>
<reference evidence="1" key="1">
    <citation type="submission" date="2013-04" db="EMBL/GenBank/DDBJ databases">
        <authorList>
            <person name="Qu J."/>
            <person name="Murali S.C."/>
            <person name="Bandaranaike D."/>
            <person name="Bellair M."/>
            <person name="Blankenburg K."/>
            <person name="Chao H."/>
            <person name="Dinh H."/>
            <person name="Doddapaneni H."/>
            <person name="Downs B."/>
            <person name="Dugan-Rocha S."/>
            <person name="Elkadiri S."/>
            <person name="Gnanaolivu R.D."/>
            <person name="Hernandez B."/>
            <person name="Javaid M."/>
            <person name="Jayaseelan J.C."/>
            <person name="Lee S."/>
            <person name="Li M."/>
            <person name="Ming W."/>
            <person name="Munidasa M."/>
            <person name="Muniz J."/>
            <person name="Nguyen L."/>
            <person name="Ongeri F."/>
            <person name="Osuji N."/>
            <person name="Pu L.-L."/>
            <person name="Puazo M."/>
            <person name="Qu C."/>
            <person name="Quiroz J."/>
            <person name="Raj R."/>
            <person name="Weissenberger G."/>
            <person name="Xin Y."/>
            <person name="Zou X."/>
            <person name="Han Y."/>
            <person name="Richards S."/>
            <person name="Worley K."/>
            <person name="Muzny D."/>
            <person name="Gibbs R."/>
        </authorList>
    </citation>
    <scope>NUCLEOTIDE SEQUENCE</scope>
    <source>
        <strain evidence="1">Sampled in the wild</strain>
    </source>
</reference>
<sequence length="137" mass="15196">MNPNTVQSGVEASKDESDLHFVIYVGAMSEDCWCQYECVCGVGDVREKSGEFAPTRCLLICFHKDLKLFWWMQCKKDSHVSNQVRSDDIAVANVLKTDSVSIYTSQIPTRGTSEAALTMSLSTSATAMSPDLTWLET</sequence>
<dbReference type="EMBL" id="KZ308836">
    <property type="protein sequence ID" value="KAG8234672.1"/>
    <property type="molecule type" value="Genomic_DNA"/>
</dbReference>
<name>A0A8K0KHK4_LADFU</name>
<evidence type="ECO:0000313" key="2">
    <source>
        <dbReference type="Proteomes" id="UP000792457"/>
    </source>
</evidence>
<organism evidence="1 2">
    <name type="scientific">Ladona fulva</name>
    <name type="common">Scarce chaser dragonfly</name>
    <name type="synonym">Libellula fulva</name>
    <dbReference type="NCBI Taxonomy" id="123851"/>
    <lineage>
        <taxon>Eukaryota</taxon>
        <taxon>Metazoa</taxon>
        <taxon>Ecdysozoa</taxon>
        <taxon>Arthropoda</taxon>
        <taxon>Hexapoda</taxon>
        <taxon>Insecta</taxon>
        <taxon>Pterygota</taxon>
        <taxon>Palaeoptera</taxon>
        <taxon>Odonata</taxon>
        <taxon>Epiprocta</taxon>
        <taxon>Anisoptera</taxon>
        <taxon>Libelluloidea</taxon>
        <taxon>Libellulidae</taxon>
        <taxon>Ladona</taxon>
    </lineage>
</organism>
<dbReference type="AlphaFoldDB" id="A0A8K0KHK4"/>
<accession>A0A8K0KHK4</accession>
<comment type="caution">
    <text evidence="1">The sequence shown here is derived from an EMBL/GenBank/DDBJ whole genome shotgun (WGS) entry which is preliminary data.</text>
</comment>
<evidence type="ECO:0000313" key="1">
    <source>
        <dbReference type="EMBL" id="KAG8234672.1"/>
    </source>
</evidence>
<keyword evidence="2" id="KW-1185">Reference proteome</keyword>
<proteinExistence type="predicted"/>
<protein>
    <submittedName>
        <fullName evidence="1">Uncharacterized protein</fullName>
    </submittedName>
</protein>